<organism evidence="1 2">
    <name type="scientific">Salmonella phage SE131</name>
    <dbReference type="NCBI Taxonomy" id="2081631"/>
    <lineage>
        <taxon>Viruses</taxon>
        <taxon>Duplodnaviria</taxon>
        <taxon>Heunggongvirae</taxon>
        <taxon>Uroviricota</taxon>
        <taxon>Caudoviricetes</taxon>
        <taxon>Grimontviridae</taxon>
        <taxon>Moazamivirus</taxon>
        <taxon>Moazamivirus SE131</taxon>
    </lineage>
</organism>
<dbReference type="KEGG" id="vg:77948348"/>
<name>A0A2P1CAG3_9CAUD</name>
<evidence type="ECO:0000313" key="1">
    <source>
        <dbReference type="EMBL" id="AVJ48229.1"/>
    </source>
</evidence>
<dbReference type="RefSeq" id="YP_010672078.1">
    <property type="nucleotide sequence ID" value="NC_070974.1"/>
</dbReference>
<proteinExistence type="predicted"/>
<protein>
    <submittedName>
        <fullName evidence="1">Uncharacterized protein</fullName>
    </submittedName>
</protein>
<dbReference type="GeneID" id="77948348"/>
<accession>A0A2P1CAG3</accession>
<evidence type="ECO:0000313" key="2">
    <source>
        <dbReference type="Proteomes" id="UP000240649"/>
    </source>
</evidence>
<reference evidence="1 2" key="1">
    <citation type="submission" date="2018-01" db="EMBL/GenBank/DDBJ databases">
        <title>Draft Genome Sequence of Salmonella Enteritidis Phage SE131.</title>
        <authorList>
            <person name="Kim Y."/>
            <person name="Han B.K."/>
            <person name="Kim H."/>
            <person name="Kim D."/>
        </authorList>
    </citation>
    <scope>NUCLEOTIDE SEQUENCE [LARGE SCALE GENOMIC DNA]</scope>
</reference>
<dbReference type="Proteomes" id="UP000240649">
    <property type="component" value="Segment"/>
</dbReference>
<sequence>MTTLIERYSEPNKEGIFIFTSDFEYTPGDVIDFIKLSELKEQIDALHSDESSRILQASLLGDLTCDGCTI</sequence>
<dbReference type="EMBL" id="MG873442">
    <property type="protein sequence ID" value="AVJ48229.1"/>
    <property type="molecule type" value="Genomic_DNA"/>
</dbReference>
<keyword evidence="2" id="KW-1185">Reference proteome</keyword>